<dbReference type="InterPro" id="IPR058624">
    <property type="entry name" value="MdtA-like_HH"/>
</dbReference>
<keyword evidence="4" id="KW-0732">Signal</keyword>
<dbReference type="InterPro" id="IPR058627">
    <property type="entry name" value="MdtA-like_C"/>
</dbReference>
<organism evidence="9">
    <name type="scientific">Caulobacter sp. 73W</name>
    <dbReference type="NCBI Taxonomy" id="3161137"/>
    <lineage>
        <taxon>Bacteria</taxon>
        <taxon>Pseudomonadati</taxon>
        <taxon>Pseudomonadota</taxon>
        <taxon>Alphaproteobacteria</taxon>
        <taxon>Caulobacterales</taxon>
        <taxon>Caulobacteraceae</taxon>
        <taxon>Caulobacter</taxon>
    </lineage>
</organism>
<dbReference type="Gene3D" id="1.10.287.470">
    <property type="entry name" value="Helix hairpin bin"/>
    <property type="match status" value="1"/>
</dbReference>
<dbReference type="InterPro" id="IPR006143">
    <property type="entry name" value="RND_pump_MFP"/>
</dbReference>
<accession>A0AB39KTL3</accession>
<dbReference type="Pfam" id="PF25876">
    <property type="entry name" value="HH_MFP_RND"/>
    <property type="match status" value="1"/>
</dbReference>
<evidence type="ECO:0000256" key="1">
    <source>
        <dbReference type="ARBA" id="ARBA00004196"/>
    </source>
</evidence>
<comment type="similarity">
    <text evidence="2">Belongs to the membrane fusion protein (MFP) (TC 8.A.1) family.</text>
</comment>
<feature type="signal peptide" evidence="4">
    <location>
        <begin position="1"/>
        <end position="18"/>
    </location>
</feature>
<dbReference type="RefSeq" id="WP_369060188.1">
    <property type="nucleotide sequence ID" value="NZ_CP158375.1"/>
</dbReference>
<name>A0AB39KTL3_9CAUL</name>
<comment type="subcellular location">
    <subcellularLocation>
        <location evidence="1">Cell envelope</location>
    </subcellularLocation>
</comment>
<evidence type="ECO:0000259" key="5">
    <source>
        <dbReference type="Pfam" id="PF25876"/>
    </source>
</evidence>
<feature type="domain" description="Multidrug resistance protein MdtA-like C-terminal permuted SH3" evidence="8">
    <location>
        <begin position="279"/>
        <end position="340"/>
    </location>
</feature>
<dbReference type="PANTHER" id="PTHR30158">
    <property type="entry name" value="ACRA/E-RELATED COMPONENT OF DRUG EFFLUX TRANSPORTER"/>
    <property type="match status" value="1"/>
</dbReference>
<dbReference type="GO" id="GO:0022857">
    <property type="term" value="F:transmembrane transporter activity"/>
    <property type="evidence" value="ECO:0007669"/>
    <property type="project" value="InterPro"/>
</dbReference>
<reference evidence="9" key="1">
    <citation type="submission" date="2024-06" db="EMBL/GenBank/DDBJ databases">
        <title>Caulobacter inopinatus, sp. nov.</title>
        <authorList>
            <person name="Donachie S.P."/>
        </authorList>
    </citation>
    <scope>NUCLEOTIDE SEQUENCE</scope>
    <source>
        <strain evidence="9">73W</strain>
    </source>
</reference>
<protein>
    <submittedName>
        <fullName evidence="9">Efflux RND transporter periplasmic adaptor subunit</fullName>
    </submittedName>
</protein>
<dbReference type="Gene3D" id="2.40.30.170">
    <property type="match status" value="1"/>
</dbReference>
<dbReference type="GO" id="GO:0046677">
    <property type="term" value="P:response to antibiotic"/>
    <property type="evidence" value="ECO:0007669"/>
    <property type="project" value="TreeGrafter"/>
</dbReference>
<gene>
    <name evidence="9" type="ORF">ABOZ73_01655</name>
</gene>
<dbReference type="Pfam" id="PF25967">
    <property type="entry name" value="RND-MFP_C"/>
    <property type="match status" value="1"/>
</dbReference>
<feature type="domain" description="Multidrug resistance protein MdtA-like barrel-sandwich hybrid" evidence="6">
    <location>
        <begin position="59"/>
        <end position="186"/>
    </location>
</feature>
<dbReference type="PROSITE" id="PS51257">
    <property type="entry name" value="PROKAR_LIPOPROTEIN"/>
    <property type="match status" value="1"/>
</dbReference>
<evidence type="ECO:0000256" key="2">
    <source>
        <dbReference type="ARBA" id="ARBA00009477"/>
    </source>
</evidence>
<dbReference type="SUPFAM" id="SSF111369">
    <property type="entry name" value="HlyD-like secretion proteins"/>
    <property type="match status" value="1"/>
</dbReference>
<proteinExistence type="inferred from homology"/>
<feature type="compositionally biased region" description="Low complexity" evidence="3">
    <location>
        <begin position="367"/>
        <end position="379"/>
    </location>
</feature>
<evidence type="ECO:0000256" key="3">
    <source>
        <dbReference type="SAM" id="MobiDB-lite"/>
    </source>
</evidence>
<dbReference type="NCBIfam" id="TIGR01730">
    <property type="entry name" value="RND_mfp"/>
    <property type="match status" value="1"/>
</dbReference>
<evidence type="ECO:0000259" key="8">
    <source>
        <dbReference type="Pfam" id="PF25967"/>
    </source>
</evidence>
<feature type="domain" description="Multidrug resistance protein MdtA-like beta-barrel" evidence="7">
    <location>
        <begin position="193"/>
        <end position="273"/>
    </location>
</feature>
<evidence type="ECO:0000256" key="4">
    <source>
        <dbReference type="SAM" id="SignalP"/>
    </source>
</evidence>
<dbReference type="Gene3D" id="2.40.50.100">
    <property type="match status" value="1"/>
</dbReference>
<dbReference type="Pfam" id="PF25944">
    <property type="entry name" value="Beta-barrel_RND"/>
    <property type="match status" value="1"/>
</dbReference>
<evidence type="ECO:0000259" key="6">
    <source>
        <dbReference type="Pfam" id="PF25917"/>
    </source>
</evidence>
<dbReference type="Gene3D" id="2.40.420.20">
    <property type="match status" value="1"/>
</dbReference>
<feature type="chain" id="PRO_5044319950" evidence="4">
    <location>
        <begin position="19"/>
        <end position="379"/>
    </location>
</feature>
<feature type="domain" description="Multidrug resistance protein MdtA-like alpha-helical hairpin" evidence="5">
    <location>
        <begin position="94"/>
        <end position="146"/>
    </location>
</feature>
<dbReference type="InterPro" id="IPR058626">
    <property type="entry name" value="MdtA-like_b-barrel"/>
</dbReference>
<dbReference type="PANTHER" id="PTHR30158:SF24">
    <property type="entry name" value="HLYD FAMILY SECRETION PROTEIN"/>
    <property type="match status" value="1"/>
</dbReference>
<dbReference type="AlphaFoldDB" id="A0AB39KTL3"/>
<feature type="region of interest" description="Disordered" evidence="3">
    <location>
        <begin position="344"/>
        <end position="379"/>
    </location>
</feature>
<dbReference type="EMBL" id="CP158375">
    <property type="protein sequence ID" value="XDO97156.1"/>
    <property type="molecule type" value="Genomic_DNA"/>
</dbReference>
<sequence>MRKILAVAAIGATGIVLTACGPKAAQPQGGPPQVSVATPLQERVVDWNDFVGRFEAPQSVQVRARAGGYIQAIHFRDGQQVKAGQLLFTLDPRPAQAALAAAKAQADQARADLKRAESLLSATAISREEFETRRAAAQVAEAGLRARELDLEFTRVTAPVSGTVSDRRVDAGNVISGGTSNADVLTTIVSTSPIHFTFESSEAQLLTQQRQSGRGTGRVKVRLQDEADYRWTGTVDFSDNAVDASSGSFRMRAVVANPNGFLKPGMFGRARVEGSGAYNAMLIPQEAVVADGARKVAYVVAGDGTVTVKPLQLGPLSGGLRVVKTGLRPDDRVIINGIQRAQPGQKVAPAKATISRKEGGESPPQLAAPAPAATATPVQ</sequence>
<evidence type="ECO:0000313" key="9">
    <source>
        <dbReference type="EMBL" id="XDO97156.1"/>
    </source>
</evidence>
<dbReference type="GO" id="GO:0030313">
    <property type="term" value="C:cell envelope"/>
    <property type="evidence" value="ECO:0007669"/>
    <property type="project" value="UniProtKB-SubCell"/>
</dbReference>
<dbReference type="Pfam" id="PF25917">
    <property type="entry name" value="BSH_RND"/>
    <property type="match status" value="1"/>
</dbReference>
<dbReference type="GO" id="GO:0005886">
    <property type="term" value="C:plasma membrane"/>
    <property type="evidence" value="ECO:0007669"/>
    <property type="project" value="TreeGrafter"/>
</dbReference>
<dbReference type="InterPro" id="IPR058625">
    <property type="entry name" value="MdtA-like_BSH"/>
</dbReference>
<evidence type="ECO:0000259" key="7">
    <source>
        <dbReference type="Pfam" id="PF25944"/>
    </source>
</evidence>